<evidence type="ECO:0000259" key="2">
    <source>
        <dbReference type="Pfam" id="PF12842"/>
    </source>
</evidence>
<feature type="domain" description="CCR4-NOT transcription complex subunit 1 CAF1-binding" evidence="3">
    <location>
        <begin position="100"/>
        <end position="326"/>
    </location>
</feature>
<organism evidence="4 5">
    <name type="scientific">Ditylenchus dipsaci</name>
    <dbReference type="NCBI Taxonomy" id="166011"/>
    <lineage>
        <taxon>Eukaryota</taxon>
        <taxon>Metazoa</taxon>
        <taxon>Ecdysozoa</taxon>
        <taxon>Nematoda</taxon>
        <taxon>Chromadorea</taxon>
        <taxon>Rhabditida</taxon>
        <taxon>Tylenchina</taxon>
        <taxon>Tylenchomorpha</taxon>
        <taxon>Sphaerularioidea</taxon>
        <taxon>Anguinidae</taxon>
        <taxon>Anguininae</taxon>
        <taxon>Ditylenchus</taxon>
    </lineage>
</organism>
<dbReference type="Pfam" id="PF12842">
    <property type="entry name" value="DUF3819"/>
    <property type="match status" value="1"/>
</dbReference>
<dbReference type="WBParaSite" id="jg24526">
    <property type="protein sequence ID" value="jg24526"/>
    <property type="gene ID" value="jg24526"/>
</dbReference>
<dbReference type="Proteomes" id="UP000887574">
    <property type="component" value="Unplaced"/>
</dbReference>
<dbReference type="InterPro" id="IPR032191">
    <property type="entry name" value="CNOT1_CAF1_bind"/>
</dbReference>
<dbReference type="InterPro" id="IPR040398">
    <property type="entry name" value="Not1"/>
</dbReference>
<dbReference type="GO" id="GO:0060090">
    <property type="term" value="F:molecular adaptor activity"/>
    <property type="evidence" value="ECO:0007669"/>
    <property type="project" value="TreeGrafter"/>
</dbReference>
<feature type="compositionally biased region" description="Polar residues" evidence="1">
    <location>
        <begin position="350"/>
        <end position="373"/>
    </location>
</feature>
<dbReference type="Pfam" id="PF16415">
    <property type="entry name" value="CNOT1_CAF1_bind"/>
    <property type="match status" value="1"/>
</dbReference>
<dbReference type="GO" id="GO:0030015">
    <property type="term" value="C:CCR4-NOT core complex"/>
    <property type="evidence" value="ECO:0007669"/>
    <property type="project" value="InterPro"/>
</dbReference>
<dbReference type="PANTHER" id="PTHR13162">
    <property type="entry name" value="CCR4-NOT TRANSCRIPTION COMPLEX"/>
    <property type="match status" value="1"/>
</dbReference>
<evidence type="ECO:0000313" key="5">
    <source>
        <dbReference type="WBParaSite" id="jg24526"/>
    </source>
</evidence>
<feature type="region of interest" description="Disordered" evidence="1">
    <location>
        <begin position="32"/>
        <end position="51"/>
    </location>
</feature>
<dbReference type="Gene3D" id="1.25.40.180">
    <property type="match status" value="1"/>
</dbReference>
<evidence type="ECO:0000256" key="1">
    <source>
        <dbReference type="SAM" id="MobiDB-lite"/>
    </source>
</evidence>
<dbReference type="GO" id="GO:0017148">
    <property type="term" value="P:negative regulation of translation"/>
    <property type="evidence" value="ECO:0007669"/>
    <property type="project" value="InterPro"/>
</dbReference>
<dbReference type="AlphaFoldDB" id="A0A915DXJ9"/>
<feature type="compositionally biased region" description="Polar residues" evidence="1">
    <location>
        <begin position="39"/>
        <end position="51"/>
    </location>
</feature>
<proteinExistence type="predicted"/>
<dbReference type="GO" id="GO:0000288">
    <property type="term" value="P:nuclear-transcribed mRNA catabolic process, deadenylation-dependent decay"/>
    <property type="evidence" value="ECO:0007669"/>
    <property type="project" value="TreeGrafter"/>
</dbReference>
<dbReference type="InterPro" id="IPR024557">
    <property type="entry name" value="CNOT1_dom_4"/>
</dbReference>
<evidence type="ECO:0000259" key="3">
    <source>
        <dbReference type="Pfam" id="PF16415"/>
    </source>
</evidence>
<name>A0A915DXJ9_9BILA</name>
<dbReference type="Gene3D" id="1.25.40.790">
    <property type="match status" value="1"/>
</dbReference>
<accession>A0A915DXJ9</accession>
<dbReference type="GO" id="GO:0000932">
    <property type="term" value="C:P-body"/>
    <property type="evidence" value="ECO:0007669"/>
    <property type="project" value="TreeGrafter"/>
</dbReference>
<protein>
    <submittedName>
        <fullName evidence="5">CCR4-NOT transcription complex subunit 1</fullName>
    </submittedName>
</protein>
<evidence type="ECO:0000313" key="4">
    <source>
        <dbReference type="Proteomes" id="UP000887574"/>
    </source>
</evidence>
<sequence>MILNIESFNRFPGQLREYVNSGVNGSLPLTQSADRETPSWPSGPTAMQSVTPVTPSTAAAVNVTNMKFAPRGLAGGGTSILNVTNVDTLINATEREGTQVKQPAVVVYEKVSFICNNLSQTNLLRKTEEMKEIIAECDNDFIHWLAQYLVMKRVTVEQNFQPLYNNFLISINDEHLDDYVKKETFRNVSILLRSDKRQAVSNFGDRQLLKNLGHWLGIITIGRDKPILAKDLDLKYLLLEAFYKGQQELLYIVPFVVKTLSASSKSTIFGPRCAWVYCIVKVLVEIHNEPDLKLNLKFEIEVLCKDLNIDLRSVEVGTYLKESSRLPKLIPIKPEGPSPIPRAQGASLLPPSNRSGDGTSQQQPERSTSTLPGQQQQQVQPPATFHYNDINIYIADGLSQHLKDPSHLALFQLHPQLKVLCKTAIVQAIKELIGGITERSINVAITATEHVVRKDFAMDPEEQHIRRAAHQMMRSMTAGMAAITCRDPLASTILGYLKQALHNHLGNNAAKNPEQAKMIDEAAFAVTEANLEVATNFIVKSACEKAVLELEKRLENEFSQRNRARKEAIRVKPGPIADDCLKIYDDFSSKICGFKPLSAQEIFAEFAHRVLVLFYGSFHPFRKWPAASQRTAHAFSRQTAAAVNSSSICSPNGRWWVRGLTAGGPDVDDQAALQNKVETILREWMTICYTPMAQRDPPHALSTIVKLMHQTGVLATDDMISKFFKLCADICFDVSYRLLKNEGTSQSTVVRRRCYYTLDAFVKLTCLMVKYSDGVHHSTKVNLLKKVLGILSSALHADHEARKADFNGMPFHRILILMFNELTSPDPVLDPISWHILEAFGQTLFVLQPRRLPVLPSTGWTS</sequence>
<keyword evidence="4" id="KW-1185">Reference proteome</keyword>
<dbReference type="PANTHER" id="PTHR13162:SF8">
    <property type="entry name" value="CCR4-NOT TRANSCRIPTION COMPLEX SUBUNIT 1"/>
    <property type="match status" value="1"/>
</dbReference>
<reference evidence="5" key="1">
    <citation type="submission" date="2022-11" db="UniProtKB">
        <authorList>
            <consortium name="WormBaseParasite"/>
        </authorList>
    </citation>
    <scope>IDENTIFICATION</scope>
</reference>
<feature type="domain" description="CCR4-NOT transcription complex subunit 1" evidence="2">
    <location>
        <begin position="415"/>
        <end position="565"/>
    </location>
</feature>
<feature type="region of interest" description="Disordered" evidence="1">
    <location>
        <begin position="330"/>
        <end position="380"/>
    </location>
</feature>